<dbReference type="WBParaSite" id="TCNE_0000859001-mRNA-1">
    <property type="protein sequence ID" value="TCNE_0000859001-mRNA-1"/>
    <property type="gene ID" value="TCNE_0000859001"/>
</dbReference>
<keyword evidence="2" id="KW-1185">Reference proteome</keyword>
<dbReference type="EMBL" id="UYWY01019949">
    <property type="protein sequence ID" value="VDM39911.1"/>
    <property type="molecule type" value="Genomic_DNA"/>
</dbReference>
<organism evidence="2 3">
    <name type="scientific">Toxocara canis</name>
    <name type="common">Canine roundworm</name>
    <dbReference type="NCBI Taxonomy" id="6265"/>
    <lineage>
        <taxon>Eukaryota</taxon>
        <taxon>Metazoa</taxon>
        <taxon>Ecdysozoa</taxon>
        <taxon>Nematoda</taxon>
        <taxon>Chromadorea</taxon>
        <taxon>Rhabditida</taxon>
        <taxon>Spirurina</taxon>
        <taxon>Ascaridomorpha</taxon>
        <taxon>Ascaridoidea</taxon>
        <taxon>Toxocaridae</taxon>
        <taxon>Toxocara</taxon>
    </lineage>
</organism>
<evidence type="ECO:0000313" key="1">
    <source>
        <dbReference type="EMBL" id="VDM39911.1"/>
    </source>
</evidence>
<reference evidence="1 2" key="2">
    <citation type="submission" date="2018-11" db="EMBL/GenBank/DDBJ databases">
        <authorList>
            <consortium name="Pathogen Informatics"/>
        </authorList>
    </citation>
    <scope>NUCLEOTIDE SEQUENCE [LARGE SCALE GENOMIC DNA]</scope>
</reference>
<dbReference type="AlphaFoldDB" id="A0A183UJC0"/>
<evidence type="ECO:0000313" key="2">
    <source>
        <dbReference type="Proteomes" id="UP000050794"/>
    </source>
</evidence>
<name>A0A183UJC0_TOXCA</name>
<reference evidence="3" key="1">
    <citation type="submission" date="2016-06" db="UniProtKB">
        <authorList>
            <consortium name="WormBaseParasite"/>
        </authorList>
    </citation>
    <scope>IDENTIFICATION</scope>
</reference>
<accession>A0A183UJC0</accession>
<dbReference type="Proteomes" id="UP000050794">
    <property type="component" value="Unassembled WGS sequence"/>
</dbReference>
<evidence type="ECO:0000313" key="3">
    <source>
        <dbReference type="WBParaSite" id="TCNE_0000859001-mRNA-1"/>
    </source>
</evidence>
<sequence length="99" mass="11263">MVGVGGLQHIANEELLSRSGVKDIVEEMYNRKQRWAGYVARMKDNKSAKPIVEWVSHKKKRSFRARCYTGDRTLTAALKLIISGFKMKFSAAVENITVF</sequence>
<gene>
    <name evidence="1" type="ORF">TCNE_LOCUS8590</name>
</gene>
<protein>
    <submittedName>
        <fullName evidence="3">HA domain-containing protein</fullName>
    </submittedName>
</protein>
<proteinExistence type="predicted"/>